<name>K5ZQI9_9BACT</name>
<sequence>AEKEAPEPTLSENIIKLQIIDNHILYTMQSKSKSF</sequence>
<accession>K5ZQI9</accession>
<dbReference type="HOGENOM" id="CLU_217812_0_0_10"/>
<dbReference type="AlphaFoldDB" id="K5ZQI9"/>
<evidence type="ECO:0000313" key="1">
    <source>
        <dbReference type="EMBL" id="EKN05678.1"/>
    </source>
</evidence>
<proteinExistence type="predicted"/>
<gene>
    <name evidence="1" type="ORF">HMPREF1077_03747</name>
</gene>
<reference evidence="1 2" key="1">
    <citation type="submission" date="2012-02" db="EMBL/GenBank/DDBJ databases">
        <title>The Genome Sequence of Parabacteroides johnsonii CL02T12C29.</title>
        <authorList>
            <consortium name="The Broad Institute Genome Sequencing Platform"/>
            <person name="Earl A."/>
            <person name="Ward D."/>
            <person name="Feldgarden M."/>
            <person name="Gevers D."/>
            <person name="Zitomersky N.L."/>
            <person name="Coyne M.J."/>
            <person name="Comstock L.E."/>
            <person name="Young S.K."/>
            <person name="Zeng Q."/>
            <person name="Gargeya S."/>
            <person name="Fitzgerald M."/>
            <person name="Haas B."/>
            <person name="Abouelleil A."/>
            <person name="Alvarado L."/>
            <person name="Arachchi H.M."/>
            <person name="Berlin A."/>
            <person name="Chapman S.B."/>
            <person name="Gearin G."/>
            <person name="Goldberg J."/>
            <person name="Griggs A."/>
            <person name="Gujja S."/>
            <person name="Hansen M."/>
            <person name="Heiman D."/>
            <person name="Howarth C."/>
            <person name="Larimer J."/>
            <person name="Lui A."/>
            <person name="MacDonald P.J.P."/>
            <person name="McCowen C."/>
            <person name="Montmayeur A."/>
            <person name="Murphy C."/>
            <person name="Neiman D."/>
            <person name="Pearson M."/>
            <person name="Priest M."/>
            <person name="Roberts A."/>
            <person name="Saif S."/>
            <person name="Shea T."/>
            <person name="Sisk P."/>
            <person name="Stolte C."/>
            <person name="Sykes S."/>
            <person name="Wortman J."/>
            <person name="Nusbaum C."/>
            <person name="Birren B."/>
        </authorList>
    </citation>
    <scope>NUCLEOTIDE SEQUENCE [LARGE SCALE GENOMIC DNA]</scope>
    <source>
        <strain evidence="1 2">CL02T12C29</strain>
    </source>
</reference>
<feature type="non-terminal residue" evidence="1">
    <location>
        <position position="1"/>
    </location>
</feature>
<dbReference type="EMBL" id="AGZP01000037">
    <property type="protein sequence ID" value="EKN05678.1"/>
    <property type="molecule type" value="Genomic_DNA"/>
</dbReference>
<protein>
    <submittedName>
        <fullName evidence="1">Uncharacterized protein</fullName>
    </submittedName>
</protein>
<organism evidence="1 2">
    <name type="scientific">Parabacteroides johnsonii CL02T12C29</name>
    <dbReference type="NCBI Taxonomy" id="999419"/>
    <lineage>
        <taxon>Bacteria</taxon>
        <taxon>Pseudomonadati</taxon>
        <taxon>Bacteroidota</taxon>
        <taxon>Bacteroidia</taxon>
        <taxon>Bacteroidales</taxon>
        <taxon>Tannerellaceae</taxon>
        <taxon>Parabacteroides</taxon>
    </lineage>
</organism>
<evidence type="ECO:0000313" key="2">
    <source>
        <dbReference type="Proteomes" id="UP000001218"/>
    </source>
</evidence>
<comment type="caution">
    <text evidence="1">The sequence shown here is derived from an EMBL/GenBank/DDBJ whole genome shotgun (WGS) entry which is preliminary data.</text>
</comment>
<dbReference type="Proteomes" id="UP000001218">
    <property type="component" value="Unassembled WGS sequence"/>
</dbReference>